<dbReference type="InParanoid" id="A0A2G4YNH8"/>
<reference evidence="1 2" key="1">
    <citation type="submission" date="2017-10" db="EMBL/GenBank/DDBJ databases">
        <title>Frigbacter circumglobatus gen. nov. sp. nov., isolated from sediment cultured in situ.</title>
        <authorList>
            <person name="Zhao Z."/>
        </authorList>
    </citation>
    <scope>NUCLEOTIDE SEQUENCE [LARGE SCALE GENOMIC DNA]</scope>
    <source>
        <strain evidence="1 2">ZYL</strain>
    </source>
</reference>
<dbReference type="EMBL" id="PDEM01000031">
    <property type="protein sequence ID" value="PHZ83872.1"/>
    <property type="molecule type" value="Genomic_DNA"/>
</dbReference>
<dbReference type="AlphaFoldDB" id="A0A2G4YNH8"/>
<sequence>MNIDTIFVLIFEIIDDMVFVSDRFVYFESQAMIQHTKKNRLCHLNPPYTQEISSALQFIKPKNNDIDTLKLFRTFVKNLPLTTVMGELGKFFLSAGQNEGASFDLRSREIVIVRVTARCHCEYEWGVHIAMFTKKAKLTTDQTYSLVHGDSGDTCWSSLDAALINMVDDFHDTGTLRDETFTLLSNHFTETQLMEFFILAGWYHAISYFANGAKTELEDWATRFPKKVK</sequence>
<dbReference type="Gene3D" id="1.20.1290.10">
    <property type="entry name" value="AhpD-like"/>
    <property type="match status" value="1"/>
</dbReference>
<protein>
    <submittedName>
        <fullName evidence="1">Carboxymuconolactone decarboxylase</fullName>
    </submittedName>
</protein>
<dbReference type="RefSeq" id="WP_099474969.1">
    <property type="nucleotide sequence ID" value="NZ_CP041025.1"/>
</dbReference>
<dbReference type="PANTHER" id="PTHR34846">
    <property type="entry name" value="4-CARBOXYMUCONOLACTONE DECARBOXYLASE FAMILY PROTEIN (AFU_ORTHOLOGUE AFUA_6G11590)"/>
    <property type="match status" value="1"/>
</dbReference>
<dbReference type="InterPro" id="IPR029032">
    <property type="entry name" value="AhpD-like"/>
</dbReference>
<gene>
    <name evidence="1" type="ORF">CRD36_16110</name>
</gene>
<dbReference type="PANTHER" id="PTHR34846:SF5">
    <property type="entry name" value="CARBOXYMUCONOLACTONE DECARBOXYLASE-LIKE DOMAIN-CONTAINING PROTEIN"/>
    <property type="match status" value="1"/>
</dbReference>
<accession>A0A2G4YNH8</accession>
<comment type="caution">
    <text evidence="1">The sequence shown here is derived from an EMBL/GenBank/DDBJ whole genome shotgun (WGS) entry which is preliminary data.</text>
</comment>
<evidence type="ECO:0000313" key="1">
    <source>
        <dbReference type="EMBL" id="PHZ83872.1"/>
    </source>
</evidence>
<organism evidence="1 2">
    <name type="scientific">Paremcibacter congregatus</name>
    <dbReference type="NCBI Taxonomy" id="2043170"/>
    <lineage>
        <taxon>Bacteria</taxon>
        <taxon>Pseudomonadati</taxon>
        <taxon>Pseudomonadota</taxon>
        <taxon>Alphaproteobacteria</taxon>
        <taxon>Emcibacterales</taxon>
        <taxon>Emcibacteraceae</taxon>
        <taxon>Paremcibacter</taxon>
    </lineage>
</organism>
<dbReference type="Proteomes" id="UP000229730">
    <property type="component" value="Unassembled WGS sequence"/>
</dbReference>
<keyword evidence="2" id="KW-1185">Reference proteome</keyword>
<dbReference type="SUPFAM" id="SSF69118">
    <property type="entry name" value="AhpD-like"/>
    <property type="match status" value="1"/>
</dbReference>
<proteinExistence type="predicted"/>
<dbReference type="OrthoDB" id="4704294at2"/>
<name>A0A2G4YNH8_9PROT</name>
<evidence type="ECO:0000313" key="2">
    <source>
        <dbReference type="Proteomes" id="UP000229730"/>
    </source>
</evidence>